<proteinExistence type="predicted"/>
<protein>
    <submittedName>
        <fullName evidence="3">Uncharacterized protein</fullName>
    </submittedName>
</protein>
<name>A0A914VAG5_9BILA</name>
<keyword evidence="2" id="KW-1185">Reference proteome</keyword>
<sequence>MGASVHHQFTSSSPLHPYCSLTLSKKMKAIVFIAGVLLVAHMAEGFGFGLLGGGGGGGGGCGCGAPPAPPPCPAPACPAPQACAPPPPPPSCGCRRRVFVQRHRSFAQH</sequence>
<evidence type="ECO:0000313" key="2">
    <source>
        <dbReference type="Proteomes" id="UP000887566"/>
    </source>
</evidence>
<keyword evidence="1" id="KW-0472">Membrane</keyword>
<organism evidence="2 3">
    <name type="scientific">Plectus sambesii</name>
    <dbReference type="NCBI Taxonomy" id="2011161"/>
    <lineage>
        <taxon>Eukaryota</taxon>
        <taxon>Metazoa</taxon>
        <taxon>Ecdysozoa</taxon>
        <taxon>Nematoda</taxon>
        <taxon>Chromadorea</taxon>
        <taxon>Plectida</taxon>
        <taxon>Plectina</taxon>
        <taxon>Plectoidea</taxon>
        <taxon>Plectidae</taxon>
        <taxon>Plectus</taxon>
    </lineage>
</organism>
<dbReference type="WBParaSite" id="PSAMB.scaffold1723size28392.g14656.t1">
    <property type="protein sequence ID" value="PSAMB.scaffold1723size28392.g14656.t1"/>
    <property type="gene ID" value="PSAMB.scaffold1723size28392.g14656"/>
</dbReference>
<evidence type="ECO:0000256" key="1">
    <source>
        <dbReference type="SAM" id="Phobius"/>
    </source>
</evidence>
<keyword evidence="1" id="KW-0812">Transmembrane</keyword>
<keyword evidence="1" id="KW-1133">Transmembrane helix</keyword>
<reference evidence="3" key="1">
    <citation type="submission" date="2022-11" db="UniProtKB">
        <authorList>
            <consortium name="WormBaseParasite"/>
        </authorList>
    </citation>
    <scope>IDENTIFICATION</scope>
</reference>
<dbReference type="Proteomes" id="UP000887566">
    <property type="component" value="Unplaced"/>
</dbReference>
<dbReference type="AlphaFoldDB" id="A0A914VAG5"/>
<accession>A0A914VAG5</accession>
<evidence type="ECO:0000313" key="3">
    <source>
        <dbReference type="WBParaSite" id="PSAMB.scaffold1723size28392.g14656.t1"/>
    </source>
</evidence>
<feature type="transmembrane region" description="Helical" evidence="1">
    <location>
        <begin position="29"/>
        <end position="50"/>
    </location>
</feature>